<reference evidence="2" key="1">
    <citation type="submission" date="2021-01" db="EMBL/GenBank/DDBJ databases">
        <authorList>
            <person name="Corre E."/>
            <person name="Pelletier E."/>
            <person name="Niang G."/>
            <person name="Scheremetjew M."/>
            <person name="Finn R."/>
            <person name="Kale V."/>
            <person name="Holt S."/>
            <person name="Cochrane G."/>
            <person name="Meng A."/>
            <person name="Brown T."/>
            <person name="Cohen L."/>
        </authorList>
    </citation>
    <scope>NUCLEOTIDE SEQUENCE</scope>
    <source>
        <strain evidence="2">RCC733</strain>
    </source>
</reference>
<dbReference type="Pfam" id="PF04720">
    <property type="entry name" value="PDDEXK_6"/>
    <property type="match status" value="1"/>
</dbReference>
<dbReference type="PANTHER" id="PTHR31579:SF1">
    <property type="entry name" value="OS03G0796600 PROTEIN"/>
    <property type="match status" value="1"/>
</dbReference>
<dbReference type="EMBL" id="HBGR01009204">
    <property type="protein sequence ID" value="CAD9384682.1"/>
    <property type="molecule type" value="Transcribed_RNA"/>
</dbReference>
<evidence type="ECO:0000313" key="2">
    <source>
        <dbReference type="EMBL" id="CAD9384682.1"/>
    </source>
</evidence>
<name>A0A7S2B2I6_9CHLO</name>
<gene>
    <name evidence="2" type="ORF">PPRO1471_LOCUS6118</name>
</gene>
<evidence type="ECO:0000256" key="1">
    <source>
        <dbReference type="SAM" id="MobiDB-lite"/>
    </source>
</evidence>
<organism evidence="2">
    <name type="scientific">Pycnococcus provasolii</name>
    <dbReference type="NCBI Taxonomy" id="41880"/>
    <lineage>
        <taxon>Eukaryota</taxon>
        <taxon>Viridiplantae</taxon>
        <taxon>Chlorophyta</taxon>
        <taxon>Pseudoscourfieldiophyceae</taxon>
        <taxon>Pseudoscourfieldiales</taxon>
        <taxon>Pycnococcaceae</taxon>
        <taxon>Pycnococcus</taxon>
    </lineage>
</organism>
<dbReference type="InterPro" id="IPR006502">
    <property type="entry name" value="PDDEXK-like"/>
</dbReference>
<sequence>MEKQVKQTEELRDVDETTIGGVTRAAIRRSFRHCTATVTSTRMRMMNGNVRRGGAATTASTSPRTATAHAHASHATTIFTLSFDGEATTGDSFQSQTHVQSQTLMQRLALQQITKLLDQTMLKPAETNMCHSLIELLQQLPNATISAVYEHFGNNNVPCTLVTALGGGGDYLRTLRWTFIEVDVPQTSSRIVVEPRFRESFDVAHPTPLLKKILNAIPEVFVGSTARLRTLVGVLSEHIRLSFHAQGLNVPPWRHEIATTSKWFPQPSRCRRVSWAQPIRETHAVHAECVASGAPQAILDSVENAANQSAVIVPANLNGVAELAGPLADAMRKANVEASMATATSAYITFAALRAAASRLMMESDSDYHDDKVDGAFELGARAVKRAEGKACLSLSETLSSMM</sequence>
<proteinExistence type="predicted"/>
<feature type="region of interest" description="Disordered" evidence="1">
    <location>
        <begin position="52"/>
        <end position="71"/>
    </location>
</feature>
<dbReference type="AlphaFoldDB" id="A0A7S2B2I6"/>
<accession>A0A7S2B2I6</accession>
<dbReference type="PANTHER" id="PTHR31579">
    <property type="entry name" value="OS03G0796600 PROTEIN"/>
    <property type="match status" value="1"/>
</dbReference>
<protein>
    <submittedName>
        <fullName evidence="2">Uncharacterized protein</fullName>
    </submittedName>
</protein>